<comment type="caution">
    <text evidence="2">The sequence shown here is derived from an EMBL/GenBank/DDBJ whole genome shotgun (WGS) entry which is preliminary data.</text>
</comment>
<name>A0ABW9TFD8_AGRVI</name>
<evidence type="ECO:0000256" key="1">
    <source>
        <dbReference type="SAM" id="MobiDB-lite"/>
    </source>
</evidence>
<feature type="region of interest" description="Disordered" evidence="1">
    <location>
        <begin position="1"/>
        <end position="25"/>
    </location>
</feature>
<sequence>MTKQHQRRAKAEQSPRRYETPPADTITLPSVHRHPILPLVDIGSRKFEELCRDIMRQAYPDYRIALKRRTGQDQFGVDVEGFDDLQNPVTVVSAKCYKHIPAWEFRAWIEDFTKHLEGHWKGKGVKEFIIAVSVEANDDDMNDAARELAAHLRAQGIRFRLWDSVELSELLRKDPRLIDRYFNEAWVKALSADRDPLTPVATSVPFSVTGPTASQAAIFAQIEATYQGPLNEALSRNLEEAIAKLRRGKRSAVKDWLADAQSDIVKWNGASAKTRAKGLRAVAMVVLGEGDIETAERLLDEADAFAFPPDRVARAFLIRSRDDGRKALSYLTSPENRRERELVGALLIEEGRAQEALDVLAPLTGDDASSEVLRLRAVATLLNGGKRAEALNLVGSATAKEPDSAMALFARGVVRMACALVDGASPPFGSVPNPIGRSLVLSTPDARNLLLQAADDFARLHETVEGDFKRDVEAWRLAALLLNEDTRDRGRQYARSLLAKPDVDPSIIAWNLLHGLPLKHGRIRKAFADAIRTGKGTPSHVVVLAMMAAGRASPDKGIAQIDKFAAIFPEATAFFDAWRQQFGADGGTGGSAFFAQSLRDSLATDNVASVYGYVSSHLSEVENLLAGADFLASRGAFDLVDQLRPALSKILSARAIELASVAALNSDDARASIEILDQALAQGMDNTRRLSYVRIRAWKALGNHHALIDDIQEQLRDREDPELREELLEAYLRIGALDRVKEQAELALDSGIIDKRKAVQLAIALQSHAPDVARRALEGLGSYDVPSDLENVVLELASNLGIASLQQEMIRKLVTDPEKKANFRSFETIEEMLEMLEEQANGYRAQLDQWLHGTIPAVAAMRNEGKDFVSLFLASKTTRNHRAGNPIPMMLRSGTERPEVRIPAGERPTMRLDLSGLLMAHRVGIIEELDGAFSIQVPESLPEALVLLETQFHEVSKNIAEGIKAVARGDSSVEIRKAVPADVPKLSFVRGGIEGDDKHRIAFILDRAFEGGHIDRSQLESICAQLEISAETIRQPTAELGLGHDAITAFAQVGILEPLARSIPLMTEQSTVDHMLRQLEFAEDEEKIKLQLRILIQVVAGKLAASKWATLVPDRSVRQDERAGKLPSHARCLLEVLPKDYATFDDFLWIEDRTISRQPIKRLLTLPEILTVLQSRALLDELSCASIGRSLREWGYLCLPIDIEEIATIVEAAPVVDAAIVENGPLGDLRRWFANELQHLRYVDQSHQIDQQGRIIGEVRRTIDLSSLASKLIKRFWLDGKGSDSDLNARSTWVWSNLRLTHLPAPLGAPDPDARRSVAALNAAQMLMVPVHTDLDRRKLKKERYAGLINWTINSVIGPLAKADPETADLTAETVASMLSRLVEIPQGLEIDVAQALKMQMTQLARHFLDLLPDDWEERITSRGDLKQKLSIVTVMLLTVEDDLQLSVKVLEEAFRRCITEGLPRCELASHNSRKKAKLELSTNSDGLPTGALVIGRRRVPIHPSTMGLVHPDKTVRAKLLQTIGEEGPVGRPITSGYLNQLASNENVEFRVDDFHERLRSDFRRTKQLLWERLSKTGSVQLADFDLPPPAYLLDYLGVSREFNGSAAELVAASIEVLRAAVGIEQAIYRVCAFPYRFDRDLLLEFKAAVSEAGQDTWPPRWESINTSLLWLLASASAGQPIEEGEPGLDYGLSLSHAKLLVRLLRHGARQAVKDPAWRALPPELAFALVWLHADQLARVIAGSGIDPQEFGRWLSARTRPLVFDFKHDEIWDDWLRQSSIQLTGHLLLAKAASTMLSAGLSVPEWLKMTIGQTGENHWTPLPEVLVATPQALDAEFWISIDPILAMKTAGWMGHDHPLRHRNQNELMASILEESKEAEAGFLASLVLVIVDLDRVSEELIVALRVRLEATLEQLQVLNDHVFLAVTDALARVYAQLGDLEGFESSISSLGKDCASKWPRSLVGLTDENEASKAAVALFNAVYVFAAAKRRPLEEICRLLAKNIISIADTWPATLKAAINCLDGISHHVDIATAAETIFPALLELRTR</sequence>
<evidence type="ECO:0000313" key="2">
    <source>
        <dbReference type="EMBL" id="MUO42865.1"/>
    </source>
</evidence>
<protein>
    <recommendedName>
        <fullName evidence="4">Restriction endonuclease type IV Mrr domain-containing protein</fullName>
    </recommendedName>
</protein>
<dbReference type="InterPro" id="IPR011990">
    <property type="entry name" value="TPR-like_helical_dom_sf"/>
</dbReference>
<feature type="compositionally biased region" description="Basic and acidic residues" evidence="1">
    <location>
        <begin position="9"/>
        <end position="19"/>
    </location>
</feature>
<dbReference type="EMBL" id="MBFE02000009">
    <property type="protein sequence ID" value="MUO42865.1"/>
    <property type="molecule type" value="Genomic_DNA"/>
</dbReference>
<organism evidence="2 3">
    <name type="scientific">Agrobacterium vitis</name>
    <name type="common">Rhizobium vitis</name>
    <dbReference type="NCBI Taxonomy" id="373"/>
    <lineage>
        <taxon>Bacteria</taxon>
        <taxon>Pseudomonadati</taxon>
        <taxon>Pseudomonadota</taxon>
        <taxon>Alphaproteobacteria</taxon>
        <taxon>Hyphomicrobiales</taxon>
        <taxon>Rhizobiaceae</taxon>
        <taxon>Rhizobium/Agrobacterium group</taxon>
        <taxon>Agrobacterium</taxon>
    </lineage>
</organism>
<evidence type="ECO:0000313" key="3">
    <source>
        <dbReference type="Proteomes" id="UP000179454"/>
    </source>
</evidence>
<dbReference type="Proteomes" id="UP000179454">
    <property type="component" value="Unassembled WGS sequence"/>
</dbReference>
<proteinExistence type="predicted"/>
<dbReference type="Gene3D" id="1.25.40.10">
    <property type="entry name" value="Tetratricopeptide repeat domain"/>
    <property type="match status" value="1"/>
</dbReference>
<dbReference type="RefSeq" id="WP_156762563.1">
    <property type="nucleotide sequence ID" value="NZ_MBFE02000009.1"/>
</dbReference>
<gene>
    <name evidence="2" type="ORF">BBL17_013835</name>
</gene>
<evidence type="ECO:0008006" key="4">
    <source>
        <dbReference type="Google" id="ProtNLM"/>
    </source>
</evidence>
<accession>A0ABW9TFD8</accession>
<keyword evidence="3" id="KW-1185">Reference proteome</keyword>
<reference evidence="2" key="1">
    <citation type="submission" date="2019-11" db="EMBL/GenBank/DDBJ databases">
        <title>Whole-genome sequencing of Allorhizobium vitis.</title>
        <authorList>
            <person name="Gan H.M."/>
            <person name="Savka M.A."/>
        </authorList>
    </citation>
    <scope>NUCLEOTIDE SEQUENCE [LARGE SCALE GENOMIC DNA]</scope>
    <source>
        <strain evidence="2">T1/7</strain>
    </source>
</reference>